<dbReference type="Gene3D" id="3.40.50.2000">
    <property type="entry name" value="Glycogen Phosphorylase B"/>
    <property type="match status" value="1"/>
</dbReference>
<protein>
    <submittedName>
        <fullName evidence="7">Methyltransferase type 11</fullName>
    </submittedName>
</protein>
<dbReference type="InterPro" id="IPR051939">
    <property type="entry name" value="Glycosyltr_41/O-GlcNAc_trsf"/>
</dbReference>
<dbReference type="EMBL" id="ABYK01000050">
    <property type="protein sequence ID" value="EDZ92579.1"/>
    <property type="molecule type" value="Genomic_DNA"/>
</dbReference>
<dbReference type="InterPro" id="IPR029489">
    <property type="entry name" value="OGT/SEC/SPY_C"/>
</dbReference>
<proteinExistence type="predicted"/>
<feature type="domain" description="O-GlcNAc transferase C-terminal" evidence="6">
    <location>
        <begin position="398"/>
        <end position="558"/>
    </location>
</feature>
<name>B5W792_LIMMA</name>
<feature type="domain" description="O-GlcNAc transferase C-terminal" evidence="6">
    <location>
        <begin position="565"/>
        <end position="776"/>
    </location>
</feature>
<evidence type="ECO:0000256" key="1">
    <source>
        <dbReference type="ARBA" id="ARBA00004922"/>
    </source>
</evidence>
<evidence type="ECO:0000256" key="4">
    <source>
        <dbReference type="ARBA" id="ARBA00022737"/>
    </source>
</evidence>
<comment type="caution">
    <text evidence="7">The sequence shown here is derived from an EMBL/GenBank/DDBJ whole genome shotgun (WGS) entry which is preliminary data.</text>
</comment>
<keyword evidence="4" id="KW-0677">Repeat</keyword>
<dbReference type="GO" id="GO:0016757">
    <property type="term" value="F:glycosyltransferase activity"/>
    <property type="evidence" value="ECO:0007669"/>
    <property type="project" value="UniProtKB-KW"/>
</dbReference>
<evidence type="ECO:0000313" key="8">
    <source>
        <dbReference type="Proteomes" id="UP000004061"/>
    </source>
</evidence>
<dbReference type="AlphaFoldDB" id="B5W792"/>
<dbReference type="SUPFAM" id="SSF53756">
    <property type="entry name" value="UDP-Glycosyltransferase/glycogen phosphorylase"/>
    <property type="match status" value="1"/>
</dbReference>
<dbReference type="GO" id="GO:0008168">
    <property type="term" value="F:methyltransferase activity"/>
    <property type="evidence" value="ECO:0007669"/>
    <property type="project" value="UniProtKB-KW"/>
</dbReference>
<organism evidence="7 8">
    <name type="scientific">Limnospira maxima CS-328</name>
    <dbReference type="NCBI Taxonomy" id="513049"/>
    <lineage>
        <taxon>Bacteria</taxon>
        <taxon>Bacillati</taxon>
        <taxon>Cyanobacteriota</taxon>
        <taxon>Cyanophyceae</taxon>
        <taxon>Oscillatoriophycideae</taxon>
        <taxon>Oscillatoriales</taxon>
        <taxon>Sirenicapillariaceae</taxon>
        <taxon>Limnospira</taxon>
    </lineage>
</organism>
<dbReference type="Gene3D" id="3.40.50.11380">
    <property type="match status" value="1"/>
</dbReference>
<dbReference type="Pfam" id="PF13844">
    <property type="entry name" value="Glyco_transf_41"/>
    <property type="match status" value="2"/>
</dbReference>
<dbReference type="PANTHER" id="PTHR44835">
    <property type="entry name" value="UDP-N-ACETYLGLUCOSAMINE--PEPTIDE N-ACETYLGLUCOSAMINYLTRANSFERASE SPINDLY-RELATED"/>
    <property type="match status" value="1"/>
</dbReference>
<dbReference type="InterPro" id="IPR029063">
    <property type="entry name" value="SAM-dependent_MTases_sf"/>
</dbReference>
<keyword evidence="7" id="KW-0489">Methyltransferase</keyword>
<evidence type="ECO:0000256" key="3">
    <source>
        <dbReference type="ARBA" id="ARBA00022679"/>
    </source>
</evidence>
<dbReference type="RefSeq" id="WP_006670383.1">
    <property type="nucleotide sequence ID" value="NZ_ABYK01000050.1"/>
</dbReference>
<keyword evidence="8" id="KW-1185">Reference proteome</keyword>
<evidence type="ECO:0000259" key="6">
    <source>
        <dbReference type="Pfam" id="PF13844"/>
    </source>
</evidence>
<reference evidence="7 8" key="1">
    <citation type="journal article" date="2011" name="Appl. Environ. Microbiol.">
        <title>Contribution of a Sodium Ion Gradient to Energy Conservation during Fermentation in the Cyanobacterium Arthrospira (Spirulina) maxima CS-328.</title>
        <authorList>
            <person name="Carrieri D."/>
            <person name="Ananyev G."/>
            <person name="Lenz O."/>
            <person name="Bryant D.A."/>
            <person name="Dismukes G.C."/>
        </authorList>
    </citation>
    <scope>NUCLEOTIDE SEQUENCE [LARGE SCALE GENOMIC DNA]</scope>
    <source>
        <strain evidence="7 8">CS-328</strain>
    </source>
</reference>
<comment type="pathway">
    <text evidence="1">Protein modification; protein glycosylation.</text>
</comment>
<keyword evidence="2" id="KW-0328">Glycosyltransferase</keyword>
<sequence>MLRVDIGCGTNKPENFLGVDIYPAPGVDIVADISQNFPFNDSSVDELRAYDIIEHLPDRINTMNEIWRVCKAGATVDISVPSTDGRGAFQDPTHISFWNINSFFYYCVEFPAYLDLCHRYGFKGAFKIINIEHQKSANEVVHVKALLSVIKPAPNLQQHQKEKLIAKDNAEEATKPKIQIEGKNQHTLAQLSNCLQQYKNDPDNHSALVYLKQLRIQIAEQWLSSNNEDLENEYSGFLGQAYKAIIDSRIKQEPLNTSEESLINEIKKQLYANVQTDTYLRTLLVLMLYCYPEELQIKYEFSKIPTWFINEYLKFILDPQRIFSKPGEAETYYDHIHNFMNELHHFICENKTASLANDIARKFLDLCNFIPLYFTDRNLKDVYVKRADIVEFILKQNNHQLDYDFSDRKRNNPKIRIGILASHFSPAAETFASLPIYEYLSREFEVILYSLSKTNTPLEQYCKLCANSFKQLPNKLEEQVQVIRSDDLDILWVGTNVTAYVNQIFLLSLHRMARIQMTSVASVVTTGIRNIDYYISGELTDHLETAQEHYKEKLIKLEGTAHCFSYGPELPQVRTTVDRQSLGIGSDRVIFISGANFFKIIPDLIETWAKIIAGVPNSVLVLMPFGPNWSNTYPKKSFIKQLNHHFTQHGIQTERLVVLDPNPTPNRDDVKEYFKIADIYLDSYPFSGTTSLMEPLQVGLPIVSRRGSSFRSSMGVAILQSLNIPDLVTLTSEKSYIDLAVALGTNSELRQQISNQIQKKMQAHPRFLDTRAYSLQMGLVFKQLFQNHLIDRLKENIRLGDINFIIFPDWSQPEETVGLELQAVIKTLVNHPDKAEMTLLIDNSNITPEEADLVLSSVAMNLLMEEEIEFDGGPEIVLIGELSPMQWSALMSKLQGRIKLDHENQEVINNLKADIIPVVEPDNN</sequence>
<keyword evidence="5" id="KW-0802">TPR repeat</keyword>
<evidence type="ECO:0000313" key="7">
    <source>
        <dbReference type="EMBL" id="EDZ92579.1"/>
    </source>
</evidence>
<gene>
    <name evidence="7" type="ORF">AmaxDRAFT_4642</name>
</gene>
<dbReference type="Proteomes" id="UP000004061">
    <property type="component" value="Unassembled WGS sequence"/>
</dbReference>
<dbReference type="Gene3D" id="3.40.50.150">
    <property type="entry name" value="Vaccinia Virus protein VP39"/>
    <property type="match status" value="1"/>
</dbReference>
<accession>B5W792</accession>
<keyword evidence="3 7" id="KW-0808">Transferase</keyword>
<evidence type="ECO:0000256" key="2">
    <source>
        <dbReference type="ARBA" id="ARBA00022676"/>
    </source>
</evidence>
<dbReference type="SUPFAM" id="SSF53335">
    <property type="entry name" value="S-adenosyl-L-methionine-dependent methyltransferases"/>
    <property type="match status" value="1"/>
</dbReference>
<evidence type="ECO:0000256" key="5">
    <source>
        <dbReference type="ARBA" id="ARBA00022803"/>
    </source>
</evidence>
<dbReference type="PANTHER" id="PTHR44835:SF1">
    <property type="entry name" value="PROTEIN O-GLCNAC TRANSFERASE"/>
    <property type="match status" value="1"/>
</dbReference>
<dbReference type="GO" id="GO:0032259">
    <property type="term" value="P:methylation"/>
    <property type="evidence" value="ECO:0007669"/>
    <property type="project" value="UniProtKB-KW"/>
</dbReference>